<evidence type="ECO:0000259" key="4">
    <source>
        <dbReference type="Pfam" id="PF13649"/>
    </source>
</evidence>
<dbReference type="Gene3D" id="3.40.50.150">
    <property type="entry name" value="Vaccinia Virus protein VP39"/>
    <property type="match status" value="1"/>
</dbReference>
<feature type="domain" description="Methyltransferase" evidence="4">
    <location>
        <begin position="48"/>
        <end position="137"/>
    </location>
</feature>
<dbReference type="PANTHER" id="PTHR43464:SF19">
    <property type="entry name" value="UBIQUINONE BIOSYNTHESIS O-METHYLTRANSFERASE, MITOCHONDRIAL"/>
    <property type="match status" value="1"/>
</dbReference>
<accession>A0A120I0I1</accession>
<dbReference type="EMBL" id="CP014145">
    <property type="protein sequence ID" value="AMB58835.1"/>
    <property type="molecule type" value="Genomic_DNA"/>
</dbReference>
<dbReference type="AlphaFoldDB" id="A0A120I0I1"/>
<name>A0A120I0I1_9MICO</name>
<dbReference type="InterPro" id="IPR041698">
    <property type="entry name" value="Methyltransf_25"/>
</dbReference>
<proteinExistence type="predicted"/>
<keyword evidence="6" id="KW-1185">Reference proteome</keyword>
<evidence type="ECO:0000313" key="5">
    <source>
        <dbReference type="EMBL" id="AMB58835.1"/>
    </source>
</evidence>
<gene>
    <name evidence="5" type="ORF">AWU67_08105</name>
</gene>
<keyword evidence="3" id="KW-0949">S-adenosyl-L-methionine</keyword>
<reference evidence="5 6" key="1">
    <citation type="journal article" date="2016" name="J. Biotechnol.">
        <title>First complete genome sequence of a species in the genus Microterricola, an extremophilic cold active enzyme producing bacterial strain ERGS5:02 isolated from Sikkim Himalaya.</title>
        <authorList>
            <person name="Himanshu"/>
            <person name="Swarnkar M.K."/>
            <person name="Singh D."/>
            <person name="Kumar R."/>
        </authorList>
    </citation>
    <scope>NUCLEOTIDE SEQUENCE [LARGE SCALE GENOMIC DNA]</scope>
    <source>
        <strain evidence="5 6">ERGS5:02</strain>
    </source>
</reference>
<sequence>MVNYSSAYRRYGRRVTPWERYAQVSGTAVAEVFQQELEGRAEPPGRALDLGCGRGTYTPELARLGWDAVGVDAAPEAIAGAQRRGDAGIRYVIGDVTELEEAGLGRFDLFVDIGCFQGLGAEQREAMGCSVTALANPGATLLMFAFGWTRFRSMIEGVSRDEIEDALPGWEMLAAWPAPTAGLGWPMDRTSPQWYRLGLRAS</sequence>
<dbReference type="CDD" id="cd02440">
    <property type="entry name" value="AdoMet_MTases"/>
    <property type="match status" value="1"/>
</dbReference>
<evidence type="ECO:0000256" key="2">
    <source>
        <dbReference type="ARBA" id="ARBA00022679"/>
    </source>
</evidence>
<reference evidence="6" key="2">
    <citation type="submission" date="2016-01" db="EMBL/GenBank/DDBJ databases">
        <title>First complete genome sequence of a species in the genus Microterricola, an extremophilic cold active enzyme producing strain ERGS5:02 isolated from Sikkim Himalaya.</title>
        <authorList>
            <person name="Kumar R."/>
            <person name="Singh D."/>
            <person name="Swarnkar M.K."/>
        </authorList>
    </citation>
    <scope>NUCLEOTIDE SEQUENCE [LARGE SCALE GENOMIC DNA]</scope>
    <source>
        <strain evidence="6">ERGS5:02</strain>
    </source>
</reference>
<dbReference type="InterPro" id="IPR029063">
    <property type="entry name" value="SAM-dependent_MTases_sf"/>
</dbReference>
<dbReference type="KEGG" id="mvd:AWU67_08105"/>
<evidence type="ECO:0000313" key="6">
    <source>
        <dbReference type="Proteomes" id="UP000058305"/>
    </source>
</evidence>
<evidence type="ECO:0000256" key="1">
    <source>
        <dbReference type="ARBA" id="ARBA00022603"/>
    </source>
</evidence>
<keyword evidence="2 5" id="KW-0808">Transferase</keyword>
<protein>
    <submittedName>
        <fullName evidence="5">Methyltransferase type 11</fullName>
    </submittedName>
</protein>
<keyword evidence="1 5" id="KW-0489">Methyltransferase</keyword>
<evidence type="ECO:0000256" key="3">
    <source>
        <dbReference type="ARBA" id="ARBA00022691"/>
    </source>
</evidence>
<dbReference type="GO" id="GO:0032259">
    <property type="term" value="P:methylation"/>
    <property type="evidence" value="ECO:0007669"/>
    <property type="project" value="UniProtKB-KW"/>
</dbReference>
<dbReference type="GO" id="GO:0008168">
    <property type="term" value="F:methyltransferase activity"/>
    <property type="evidence" value="ECO:0007669"/>
    <property type="project" value="UniProtKB-KW"/>
</dbReference>
<dbReference type="OrthoDB" id="9805171at2"/>
<dbReference type="Pfam" id="PF13649">
    <property type="entry name" value="Methyltransf_25"/>
    <property type="match status" value="1"/>
</dbReference>
<organism evidence="5 6">
    <name type="scientific">Microterricola viridarii</name>
    <dbReference type="NCBI Taxonomy" id="412690"/>
    <lineage>
        <taxon>Bacteria</taxon>
        <taxon>Bacillati</taxon>
        <taxon>Actinomycetota</taxon>
        <taxon>Actinomycetes</taxon>
        <taxon>Micrococcales</taxon>
        <taxon>Microbacteriaceae</taxon>
        <taxon>Microterricola</taxon>
    </lineage>
</organism>
<dbReference type="Proteomes" id="UP000058305">
    <property type="component" value="Chromosome"/>
</dbReference>
<dbReference type="RefSeq" id="WP_067227722.1">
    <property type="nucleotide sequence ID" value="NZ_CP014145.1"/>
</dbReference>
<dbReference type="PANTHER" id="PTHR43464">
    <property type="entry name" value="METHYLTRANSFERASE"/>
    <property type="match status" value="1"/>
</dbReference>
<dbReference type="SUPFAM" id="SSF53335">
    <property type="entry name" value="S-adenosyl-L-methionine-dependent methyltransferases"/>
    <property type="match status" value="1"/>
</dbReference>